<accession>A0AAU7XCH5</accession>
<dbReference type="AlphaFoldDB" id="A0AAU7XCH5"/>
<dbReference type="EMBL" id="CP158568">
    <property type="protein sequence ID" value="XBY45652.1"/>
    <property type="molecule type" value="Genomic_DNA"/>
</dbReference>
<organism evidence="1">
    <name type="scientific">Methyloraptor flagellatus</name>
    <dbReference type="NCBI Taxonomy" id="3162530"/>
    <lineage>
        <taxon>Bacteria</taxon>
        <taxon>Pseudomonadati</taxon>
        <taxon>Pseudomonadota</taxon>
        <taxon>Alphaproteobacteria</taxon>
        <taxon>Hyphomicrobiales</taxon>
        <taxon>Ancalomicrobiaceae</taxon>
        <taxon>Methyloraptor</taxon>
    </lineage>
</organism>
<gene>
    <name evidence="1" type="ORF">ABS361_05100</name>
</gene>
<protein>
    <submittedName>
        <fullName evidence="1">Uncharacterized protein</fullName>
    </submittedName>
</protein>
<sequence>MSVAPVKQPMKAADAAMYIEQATAELRDMAHRTGLPFIAYLLDMARQEAAAETGTYRREPGGRA</sequence>
<dbReference type="RefSeq" id="WP_407050745.1">
    <property type="nucleotide sequence ID" value="NZ_CP158568.1"/>
</dbReference>
<dbReference type="KEGG" id="mflg:ABS361_05100"/>
<reference evidence="1" key="1">
    <citation type="submission" date="2024-06" db="EMBL/GenBank/DDBJ databases">
        <title>Methylostella associata gen. nov., sp. nov., a novel Ancalomicrobiaceae-affiliated facultatively methylotrophic bacteria that feed on methanotrophs of the genus Methylococcus.</title>
        <authorList>
            <person name="Saltykova V."/>
            <person name="Danilova O.V."/>
            <person name="Oshkin I.Y."/>
            <person name="Belova S.E."/>
            <person name="Pimenov N.V."/>
            <person name="Dedysh S.N."/>
        </authorList>
    </citation>
    <scope>NUCLEOTIDE SEQUENCE</scope>
    <source>
        <strain evidence="1">S20</strain>
    </source>
</reference>
<evidence type="ECO:0000313" key="1">
    <source>
        <dbReference type="EMBL" id="XBY45652.1"/>
    </source>
</evidence>
<proteinExistence type="predicted"/>
<name>A0AAU7XCH5_9HYPH</name>